<comment type="caution">
    <text evidence="1">The sequence shown here is derived from an EMBL/GenBank/DDBJ whole genome shotgun (WGS) entry which is preliminary data.</text>
</comment>
<dbReference type="HOGENOM" id="CLU_2623363_0_0_1"/>
<dbReference type="EMBL" id="AZST01001434">
    <property type="protein sequence ID" value="KEP45872.1"/>
    <property type="molecule type" value="Genomic_DNA"/>
</dbReference>
<accession>A0A074S737</accession>
<dbReference type="AlphaFoldDB" id="A0A074S737"/>
<sequence length="78" mass="8916">MVPITRLCITEELGIANEWSWFIGRLSQQLVFERAYNELNSFKFIRFEVLKSSKSPKPVVYPLISRPHIFSLGSATAG</sequence>
<evidence type="ECO:0000313" key="1">
    <source>
        <dbReference type="EMBL" id="KEP45872.1"/>
    </source>
</evidence>
<organism evidence="1 2">
    <name type="scientific">Rhizoctonia solani 123E</name>
    <dbReference type="NCBI Taxonomy" id="1423351"/>
    <lineage>
        <taxon>Eukaryota</taxon>
        <taxon>Fungi</taxon>
        <taxon>Dikarya</taxon>
        <taxon>Basidiomycota</taxon>
        <taxon>Agaricomycotina</taxon>
        <taxon>Agaricomycetes</taxon>
        <taxon>Cantharellales</taxon>
        <taxon>Ceratobasidiaceae</taxon>
        <taxon>Rhizoctonia</taxon>
    </lineage>
</organism>
<dbReference type="Proteomes" id="UP000027456">
    <property type="component" value="Unassembled WGS sequence"/>
</dbReference>
<name>A0A074S737_9AGAM</name>
<keyword evidence="2" id="KW-1185">Reference proteome</keyword>
<evidence type="ECO:0000313" key="2">
    <source>
        <dbReference type="Proteomes" id="UP000027456"/>
    </source>
</evidence>
<reference evidence="1 2" key="1">
    <citation type="submission" date="2013-12" db="EMBL/GenBank/DDBJ databases">
        <authorList>
            <person name="Cubeta M."/>
            <person name="Pakala S."/>
            <person name="Fedorova N."/>
            <person name="Thomas E."/>
            <person name="Dean R."/>
            <person name="Jabaji S."/>
            <person name="Neate S."/>
            <person name="Toda T."/>
            <person name="Tavantzis S."/>
            <person name="Vilgalys R."/>
            <person name="Bharathan N."/>
            <person name="Pakala S."/>
            <person name="Losada L.S."/>
            <person name="Zafar N."/>
            <person name="Nierman W."/>
        </authorList>
    </citation>
    <scope>NUCLEOTIDE SEQUENCE [LARGE SCALE GENOMIC DNA]</scope>
    <source>
        <strain evidence="1 2">123E</strain>
    </source>
</reference>
<proteinExistence type="predicted"/>
<gene>
    <name evidence="1" type="ORF">V565_234800</name>
</gene>
<protein>
    <submittedName>
        <fullName evidence="1">Uncharacterized protein</fullName>
    </submittedName>
</protein>